<dbReference type="InterPro" id="IPR053714">
    <property type="entry name" value="Iso_Racemase_Enz_sf"/>
</dbReference>
<dbReference type="AlphaFoldDB" id="A0A3M0I7A0"/>
<dbReference type="GO" id="GO:0047661">
    <property type="term" value="F:amino-acid racemase activity"/>
    <property type="evidence" value="ECO:0007669"/>
    <property type="project" value="InterPro"/>
</dbReference>
<evidence type="ECO:0000256" key="1">
    <source>
        <dbReference type="ARBA" id="ARBA00038414"/>
    </source>
</evidence>
<keyword evidence="3" id="KW-1185">Reference proteome</keyword>
<organism evidence="2 3">
    <name type="scientific">Streptomyces shenzhenensis</name>
    <dbReference type="NCBI Taxonomy" id="943815"/>
    <lineage>
        <taxon>Bacteria</taxon>
        <taxon>Bacillati</taxon>
        <taxon>Actinomycetota</taxon>
        <taxon>Actinomycetes</taxon>
        <taxon>Kitasatosporales</taxon>
        <taxon>Streptomycetaceae</taxon>
        <taxon>Streptomyces</taxon>
    </lineage>
</organism>
<dbReference type="OrthoDB" id="4180626at2"/>
<dbReference type="Pfam" id="PF01177">
    <property type="entry name" value="Asp_Glu_race"/>
    <property type="match status" value="1"/>
</dbReference>
<name>A0A3M0I7A0_9ACTN</name>
<evidence type="ECO:0000313" key="3">
    <source>
        <dbReference type="Proteomes" id="UP000270471"/>
    </source>
</evidence>
<gene>
    <name evidence="2" type="ORF">CTZ28_28295</name>
</gene>
<reference evidence="2 3" key="1">
    <citation type="submission" date="2017-11" db="EMBL/GenBank/DDBJ databases">
        <title>Draft genome of actinobacteria isolated from guarana (Paullinia cupana (Mart.) Ducke.</title>
        <authorList>
            <person name="Siqueira K.A."/>
            <person name="Liotti R.G."/>
            <person name="Mendes T.A.O."/>
            <person name="Soares M.A."/>
        </authorList>
    </citation>
    <scope>NUCLEOTIDE SEQUENCE [LARGE SCALE GENOMIC DNA]</scope>
    <source>
        <strain evidence="2 3">193</strain>
    </source>
</reference>
<dbReference type="Gene3D" id="3.40.50.12500">
    <property type="match status" value="1"/>
</dbReference>
<sequence length="246" mass="26003">MTRVLLLAPVGTDMHLAAEEHSARRAVRPDTRIEVRHLAGLPETVYVPPEELFVPVLVRAAVAAERAGYDAVGISCCSDPGLDEVRAAVSIPVTAPFEAARALLPALAPLCVLYVDVPPGAGESDLAGADWVPELAARYGMTHLITEPQPVPVPRPAVERTDGRHTARDVGEALIAAQRYGLERHGPAVARRAEAAGARGILPACTYWTGTTDALTAVTRLPVLDPVELLARHAESLALAARVHTG</sequence>
<comment type="caution">
    <text evidence="2">The sequence shown here is derived from an EMBL/GenBank/DDBJ whole genome shotgun (WGS) entry which is preliminary data.</text>
</comment>
<protein>
    <recommendedName>
        <fullName evidence="4">Hydantoin racemase</fullName>
    </recommendedName>
</protein>
<evidence type="ECO:0008006" key="4">
    <source>
        <dbReference type="Google" id="ProtNLM"/>
    </source>
</evidence>
<dbReference type="EMBL" id="PENI01000021">
    <property type="protein sequence ID" value="RMB82653.1"/>
    <property type="molecule type" value="Genomic_DNA"/>
</dbReference>
<dbReference type="Proteomes" id="UP000270471">
    <property type="component" value="Unassembled WGS sequence"/>
</dbReference>
<comment type="similarity">
    <text evidence="1">Belongs to the HyuE racemase family.</text>
</comment>
<accession>A0A3M0I7A0</accession>
<evidence type="ECO:0000313" key="2">
    <source>
        <dbReference type="EMBL" id="RMB82653.1"/>
    </source>
</evidence>
<proteinExistence type="inferred from homology"/>
<dbReference type="RefSeq" id="WP_121892568.1">
    <property type="nucleotide sequence ID" value="NZ_PENI01000021.1"/>
</dbReference>
<dbReference type="InterPro" id="IPR015942">
    <property type="entry name" value="Asp/Glu/hydantoin_racemase"/>
</dbReference>